<evidence type="ECO:0000313" key="1">
    <source>
        <dbReference type="EMBL" id="NHZ81301.1"/>
    </source>
</evidence>
<dbReference type="Proteomes" id="UP000621455">
    <property type="component" value="Unassembled WGS sequence"/>
</dbReference>
<dbReference type="EMBL" id="WHJG01000020">
    <property type="protein sequence ID" value="NHZ81301.1"/>
    <property type="molecule type" value="Genomic_DNA"/>
</dbReference>
<reference evidence="1 2" key="1">
    <citation type="submission" date="2019-10" db="EMBL/GenBank/DDBJ databases">
        <title>Taxonomy of Antarctic Massilia spp.: description of Massilia rubra sp. nov., Massilia aquatica sp. nov., Massilia mucilaginosa sp. nov., Massilia frigida sp. nov. isolated from streams, lakes and regoliths.</title>
        <authorList>
            <person name="Holochova P."/>
            <person name="Sedlacek I."/>
            <person name="Kralova S."/>
            <person name="Maslanova I."/>
            <person name="Busse H.-J."/>
            <person name="Stankova E."/>
            <person name="Vrbovska V."/>
            <person name="Kovarovic V."/>
            <person name="Bartak M."/>
            <person name="Svec P."/>
            <person name="Pantucek R."/>
        </authorList>
    </citation>
    <scope>NUCLEOTIDE SEQUENCE [LARGE SCALE GENOMIC DNA]</scope>
    <source>
        <strain evidence="1 2">CCM 8695</strain>
    </source>
</reference>
<dbReference type="RefSeq" id="WP_167088632.1">
    <property type="nucleotide sequence ID" value="NZ_WHJG01000020.1"/>
</dbReference>
<keyword evidence="2" id="KW-1185">Reference proteome</keyword>
<gene>
    <name evidence="1" type="ORF">F2P44_18760</name>
</gene>
<protein>
    <submittedName>
        <fullName evidence="1">Uncharacterized protein</fullName>
    </submittedName>
</protein>
<evidence type="ECO:0000313" key="2">
    <source>
        <dbReference type="Proteomes" id="UP000621455"/>
    </source>
</evidence>
<organism evidence="1 2">
    <name type="scientific">Massilia frigida</name>
    <dbReference type="NCBI Taxonomy" id="2609281"/>
    <lineage>
        <taxon>Bacteria</taxon>
        <taxon>Pseudomonadati</taxon>
        <taxon>Pseudomonadota</taxon>
        <taxon>Betaproteobacteria</taxon>
        <taxon>Burkholderiales</taxon>
        <taxon>Oxalobacteraceae</taxon>
        <taxon>Telluria group</taxon>
        <taxon>Massilia</taxon>
    </lineage>
</organism>
<sequence length="196" mass="21460">MKDNKHYAAICQYYGETRAERSGVLLIAHIDEGIALLGAIGAPLRAMEAFCIHPLVQDDGALLAALAPGSVFAALQPDPVVVALAMEYRRVANAYLSHHCERADDAIELSCVDEVNQMLIADKVQNRKDFERHHLGKHARSDTLQLYFANWLRRLGVSEERYAQLCGRAGTAAPQVLISDVEAVEPGSIPSTRSPN</sequence>
<name>A0ABX0N7C3_9BURK</name>
<accession>A0ABX0N7C3</accession>
<comment type="caution">
    <text evidence="1">The sequence shown here is derived from an EMBL/GenBank/DDBJ whole genome shotgun (WGS) entry which is preliminary data.</text>
</comment>
<proteinExistence type="predicted"/>